<gene>
    <name evidence="5" type="ORF">DFP95_1352</name>
</gene>
<dbReference type="InterPro" id="IPR054170">
    <property type="entry name" value="RlmL_1st"/>
</dbReference>
<dbReference type="SMART" id="SM00981">
    <property type="entry name" value="THUMP"/>
    <property type="match status" value="1"/>
</dbReference>
<dbReference type="CDD" id="cd11715">
    <property type="entry name" value="THUMP_AdoMetMT"/>
    <property type="match status" value="1"/>
</dbReference>
<dbReference type="InterPro" id="IPR029063">
    <property type="entry name" value="SAM-dependent_MTases_sf"/>
</dbReference>
<accession>A0A3D9HQZ6</accession>
<dbReference type="EMBL" id="QRDY01000035">
    <property type="protein sequence ID" value="RED51923.1"/>
    <property type="molecule type" value="Genomic_DNA"/>
</dbReference>
<dbReference type="PROSITE" id="PS51165">
    <property type="entry name" value="THUMP"/>
    <property type="match status" value="1"/>
</dbReference>
<dbReference type="Pfam" id="PF22020">
    <property type="entry name" value="RlmL_1st"/>
    <property type="match status" value="1"/>
</dbReference>
<keyword evidence="3" id="KW-0694">RNA-binding</keyword>
<keyword evidence="1 5" id="KW-0489">Methyltransferase</keyword>
<dbReference type="AlphaFoldDB" id="A0A3D9HQZ6"/>
<dbReference type="Pfam" id="PF02926">
    <property type="entry name" value="THUMP"/>
    <property type="match status" value="1"/>
</dbReference>
<dbReference type="GO" id="GO:0003723">
    <property type="term" value="F:RNA binding"/>
    <property type="evidence" value="ECO:0007669"/>
    <property type="project" value="UniProtKB-UniRule"/>
</dbReference>
<dbReference type="PROSITE" id="PS00092">
    <property type="entry name" value="N6_MTASE"/>
    <property type="match status" value="1"/>
</dbReference>
<keyword evidence="2" id="KW-0808">Transferase</keyword>
<dbReference type="Proteomes" id="UP000256869">
    <property type="component" value="Unassembled WGS sequence"/>
</dbReference>
<evidence type="ECO:0000256" key="1">
    <source>
        <dbReference type="ARBA" id="ARBA00022603"/>
    </source>
</evidence>
<evidence type="ECO:0000256" key="2">
    <source>
        <dbReference type="ARBA" id="ARBA00022679"/>
    </source>
</evidence>
<dbReference type="SUPFAM" id="SSF53335">
    <property type="entry name" value="S-adenosyl-L-methionine-dependent methyltransferases"/>
    <property type="match status" value="1"/>
</dbReference>
<sequence length="388" mass="43919">MIFQKRVIPRLMTKYELIATTPMGLEAILSRELKALGYEEQLVENGRVTFYGTEKDICIANMWLRTAGRILVKMGEFEALTFDDLFEGTKALDWPNWIPLDGEFPVDGRSHKSQLSSVPACQGIVKKAIVEKMKERYDIEWFQETGPRYVAEVTLLNDIATLTLDTTGSGLHKRGYRVDTTEAPLRESLAAAMILLSRWRPERPLYDPFCGSGTILIEAALIGLNIAPGLHRRYNSEDWPNLPPELWEEAREEAFDLMREDTPMNIVGTDIDADAIKAALANVRNAGLSKEIKLNVIPVADIRPDGDYGCMITNPPYGERIGTASEVDLLTKQLGNAAKQLRNWSHFIITPDKTFETRFGRKADKKRKLFNGQIECTYYQYFGPLPPR</sequence>
<dbReference type="Gene3D" id="3.30.2130.30">
    <property type="match status" value="1"/>
</dbReference>
<dbReference type="PROSITE" id="PS01261">
    <property type="entry name" value="UPF0020"/>
    <property type="match status" value="1"/>
</dbReference>
<dbReference type="PANTHER" id="PTHR47313:SF1">
    <property type="entry name" value="RIBOSOMAL RNA LARGE SUBUNIT METHYLTRANSFERASE K_L"/>
    <property type="match status" value="1"/>
</dbReference>
<dbReference type="InterPro" id="IPR053943">
    <property type="entry name" value="RlmKL-like_Mtase_CS"/>
</dbReference>
<dbReference type="Pfam" id="PF01170">
    <property type="entry name" value="UPF0020"/>
    <property type="match status" value="1"/>
</dbReference>
<dbReference type="GO" id="GO:0008990">
    <property type="term" value="F:rRNA (guanine-N2-)-methyltransferase activity"/>
    <property type="evidence" value="ECO:0007669"/>
    <property type="project" value="TreeGrafter"/>
</dbReference>
<dbReference type="InterPro" id="IPR004114">
    <property type="entry name" value="THUMP_dom"/>
</dbReference>
<dbReference type="GO" id="GO:0070043">
    <property type="term" value="F:rRNA (guanine-N7-)-methyltransferase activity"/>
    <property type="evidence" value="ECO:0007669"/>
    <property type="project" value="TreeGrafter"/>
</dbReference>
<protein>
    <submittedName>
        <fullName evidence="5">Putative N6-adenine-specific DNA methylase</fullName>
    </submittedName>
</protein>
<proteinExistence type="predicted"/>
<dbReference type="Gene3D" id="3.40.50.150">
    <property type="entry name" value="Vaccinia Virus protein VP39"/>
    <property type="match status" value="1"/>
</dbReference>
<name>A0A3D9HQZ6_9BACL</name>
<dbReference type="InterPro" id="IPR000241">
    <property type="entry name" value="RlmKL-like_Mtase"/>
</dbReference>
<dbReference type="InterPro" id="IPR002052">
    <property type="entry name" value="DNA_methylase_N6_adenine_CS"/>
</dbReference>
<feature type="domain" description="THUMP" evidence="4">
    <location>
        <begin position="56"/>
        <end position="166"/>
    </location>
</feature>
<evidence type="ECO:0000256" key="3">
    <source>
        <dbReference type="PROSITE-ProRule" id="PRU00529"/>
    </source>
</evidence>
<evidence type="ECO:0000259" key="4">
    <source>
        <dbReference type="PROSITE" id="PS51165"/>
    </source>
</evidence>
<dbReference type="PANTHER" id="PTHR47313">
    <property type="entry name" value="RIBOSOMAL RNA LARGE SUBUNIT METHYLTRANSFERASE K/L"/>
    <property type="match status" value="1"/>
</dbReference>
<keyword evidence="6" id="KW-1185">Reference proteome</keyword>
<evidence type="ECO:0000313" key="5">
    <source>
        <dbReference type="EMBL" id="RED51923.1"/>
    </source>
</evidence>
<comment type="caution">
    <text evidence="5">The sequence shown here is derived from an EMBL/GenBank/DDBJ whole genome shotgun (WGS) entry which is preliminary data.</text>
</comment>
<organism evidence="5 6">
    <name type="scientific">Cohnella lupini</name>
    <dbReference type="NCBI Taxonomy" id="1294267"/>
    <lineage>
        <taxon>Bacteria</taxon>
        <taxon>Bacillati</taxon>
        <taxon>Bacillota</taxon>
        <taxon>Bacilli</taxon>
        <taxon>Bacillales</taxon>
        <taxon>Paenibacillaceae</taxon>
        <taxon>Cohnella</taxon>
    </lineage>
</organism>
<evidence type="ECO:0000313" key="6">
    <source>
        <dbReference type="Proteomes" id="UP000256869"/>
    </source>
</evidence>
<reference evidence="5 6" key="1">
    <citation type="submission" date="2018-07" db="EMBL/GenBank/DDBJ databases">
        <title>Genomic Encyclopedia of Type Strains, Phase III (KMG-III): the genomes of soil and plant-associated and newly described type strains.</title>
        <authorList>
            <person name="Whitman W."/>
        </authorList>
    </citation>
    <scope>NUCLEOTIDE SEQUENCE [LARGE SCALE GENOMIC DNA]</scope>
    <source>
        <strain evidence="5 6">CECT 8236</strain>
    </source>
</reference>